<dbReference type="GO" id="GO:0000228">
    <property type="term" value="C:nuclear chromosome"/>
    <property type="evidence" value="ECO:0007669"/>
    <property type="project" value="InterPro"/>
</dbReference>
<reference evidence="2" key="1">
    <citation type="submission" date="2020-11" db="EMBL/GenBank/DDBJ databases">
        <authorList>
            <consortium name="DOE Joint Genome Institute"/>
            <person name="Ahrendt S."/>
            <person name="Riley R."/>
            <person name="Andreopoulos W."/>
            <person name="Labutti K."/>
            <person name="Pangilinan J."/>
            <person name="Ruiz-Duenas F.J."/>
            <person name="Barrasa J.M."/>
            <person name="Sanchez-Garcia M."/>
            <person name="Camarero S."/>
            <person name="Miyauchi S."/>
            <person name="Serrano A."/>
            <person name="Linde D."/>
            <person name="Babiker R."/>
            <person name="Drula E."/>
            <person name="Ayuso-Fernandez I."/>
            <person name="Pacheco R."/>
            <person name="Padilla G."/>
            <person name="Ferreira P."/>
            <person name="Barriuso J."/>
            <person name="Kellner H."/>
            <person name="Castanera R."/>
            <person name="Alfaro M."/>
            <person name="Ramirez L."/>
            <person name="Pisabarro A.G."/>
            <person name="Kuo A."/>
            <person name="Tritt A."/>
            <person name="Lipzen A."/>
            <person name="He G."/>
            <person name="Yan M."/>
            <person name="Ng V."/>
            <person name="Cullen D."/>
            <person name="Martin F."/>
            <person name="Rosso M.-N."/>
            <person name="Henrissat B."/>
            <person name="Hibbett D."/>
            <person name="Martinez A.T."/>
            <person name="Grigoriev I.V."/>
        </authorList>
    </citation>
    <scope>NUCLEOTIDE SEQUENCE</scope>
    <source>
        <strain evidence="2">AH 40177</strain>
    </source>
</reference>
<feature type="region of interest" description="Disordered" evidence="1">
    <location>
        <begin position="28"/>
        <end position="86"/>
    </location>
</feature>
<dbReference type="GO" id="GO:0006338">
    <property type="term" value="P:chromatin remodeling"/>
    <property type="evidence" value="ECO:0007669"/>
    <property type="project" value="InterPro"/>
</dbReference>
<keyword evidence="3" id="KW-1185">Reference proteome</keyword>
<gene>
    <name evidence="2" type="ORF">BDP27DRAFT_1390221</name>
</gene>
<dbReference type="EMBL" id="JADNRY010000010">
    <property type="protein sequence ID" value="KAF9075332.1"/>
    <property type="molecule type" value="Genomic_DNA"/>
</dbReference>
<name>A0A9P5UDN2_9AGAR</name>
<proteinExistence type="predicted"/>
<organism evidence="2 3">
    <name type="scientific">Rhodocollybia butyracea</name>
    <dbReference type="NCBI Taxonomy" id="206335"/>
    <lineage>
        <taxon>Eukaryota</taxon>
        <taxon>Fungi</taxon>
        <taxon>Dikarya</taxon>
        <taxon>Basidiomycota</taxon>
        <taxon>Agaricomycotina</taxon>
        <taxon>Agaricomycetes</taxon>
        <taxon>Agaricomycetidae</taxon>
        <taxon>Agaricales</taxon>
        <taxon>Marasmiineae</taxon>
        <taxon>Omphalotaceae</taxon>
        <taxon>Rhodocollybia</taxon>
    </lineage>
</organism>
<feature type="region of interest" description="Disordered" evidence="1">
    <location>
        <begin position="542"/>
        <end position="570"/>
    </location>
</feature>
<feature type="compositionally biased region" description="Low complexity" evidence="1">
    <location>
        <begin position="28"/>
        <end position="48"/>
    </location>
</feature>
<sequence>MSGFNNLSGLSDAQFRASVAQIHATPIPSVAARATRSRASASSTPQPTLRLAPPGFTPQYTAPVNQPPVPQIPIPIPPTNTDPNLPPTSLQAYYSSYASRLRTGATLLVQPTIFPGSNPHNTNNSNVSYPAASTSTSVAYSSPFVNSIRPTRSSRRPRGAINYAELDDDDDMDGSKNDADDDPDHVPDAGALDDDATDTDFNVGRRPGRPRNQPQPHVQASGPELDQTYLGQVPPAHFIKPRPYQSLAATTAGPMLGFDYGSNYPSSSSFSPPPLLVPVRVEFDVPDSGLRIRDVFVWNLHENLRKSESFYSVHVQDSSQITPQMFAAQFCKDLEIPAEPYAEMVANQIRAQVEDARGEAWVAWMDAWGSEPLNNMRDEYEEDMEHLVSIENSPAQSSISVSRVNPECRVILAIDVQIATYHLTDHIEWDLLSPLTPEAFANQLCKDLGLAGEAIPLIAHAVHEELCRHRKDAVEWGIISAVTTGSSIGEENAVGKDKTGLGFGNLGRPSRERDGRYPKPLQSVWRDWAEAEEYATRWEELSPEEVERREIERERAGRRLRRETSKWRRR</sequence>
<dbReference type="Proteomes" id="UP000772434">
    <property type="component" value="Unassembled WGS sequence"/>
</dbReference>
<comment type="caution">
    <text evidence="2">The sequence shown here is derived from an EMBL/GenBank/DDBJ whole genome shotgun (WGS) entry which is preliminary data.</text>
</comment>
<feature type="region of interest" description="Disordered" evidence="1">
    <location>
        <begin position="147"/>
        <end position="222"/>
    </location>
</feature>
<accession>A0A9P5UDN2</accession>
<evidence type="ECO:0000313" key="3">
    <source>
        <dbReference type="Proteomes" id="UP000772434"/>
    </source>
</evidence>
<dbReference type="InterPro" id="IPR006939">
    <property type="entry name" value="SNF5"/>
</dbReference>
<evidence type="ECO:0000313" key="2">
    <source>
        <dbReference type="EMBL" id="KAF9075332.1"/>
    </source>
</evidence>
<dbReference type="OrthoDB" id="10258327at2759"/>
<protein>
    <recommendedName>
        <fullName evidence="4">SNF5-domain-containing protein</fullName>
    </recommendedName>
</protein>
<dbReference type="AlphaFoldDB" id="A0A9P5UDN2"/>
<dbReference type="Pfam" id="PF04855">
    <property type="entry name" value="SNF5"/>
    <property type="match status" value="2"/>
</dbReference>
<evidence type="ECO:0008006" key="4">
    <source>
        <dbReference type="Google" id="ProtNLM"/>
    </source>
</evidence>
<feature type="compositionally biased region" description="Pro residues" evidence="1">
    <location>
        <begin position="65"/>
        <end position="86"/>
    </location>
</feature>
<evidence type="ECO:0000256" key="1">
    <source>
        <dbReference type="SAM" id="MobiDB-lite"/>
    </source>
</evidence>